<proteinExistence type="predicted"/>
<dbReference type="FunCoup" id="A0A2Y9RNE9">
    <property type="interactions" value="751"/>
</dbReference>
<evidence type="ECO:0000313" key="11">
    <source>
        <dbReference type="Proteomes" id="UP000248480"/>
    </source>
</evidence>
<evidence type="ECO:0000256" key="9">
    <source>
        <dbReference type="SAM" id="Phobius"/>
    </source>
</evidence>
<evidence type="ECO:0000256" key="3">
    <source>
        <dbReference type="ARBA" id="ARBA00022692"/>
    </source>
</evidence>
<keyword evidence="4 9" id="KW-1133">Transmembrane helix</keyword>
<sequence length="392" mass="42409">MAGGTVARRPRGGAVTCVHTAWAACREQWRVLQQRSPTCRRAGGRRPGAAPRAAGPSAMWGCDALNGTVGGSDLPLCRDLPLALWALSLLYLLVGLPLGLGYNALLVLANLYSRRSMSMPDVYFVNMAVAGLVLGALAPAYLLGPAHARWALWRLSSEAQVTLLTLFHVSALVTMYSTALLSLDCYIERALPRTYMSSVYNTRHVCGFVWGGALLTSFSSLLFHICSHVSSRLAECAEMRSTEAADAIMVLVGYVVPALAALYALALIARLRKEDTPLSRGDAGRLDSSMHRLLGVTVGTQLGLWTPYYVTLLGQVLVATRGRPVDGHYMGVLPLAKDAARLLAFSSSSVMPLLYRHMDKSFPSKLRRLAKRLQCGPRHCVQDQGGVQQVEA</sequence>
<dbReference type="RefSeq" id="XP_023596017.1">
    <property type="nucleotide sequence ID" value="XM_023740249.1"/>
</dbReference>
<organism evidence="11 12">
    <name type="scientific">Trichechus manatus latirostris</name>
    <name type="common">Florida manatee</name>
    <dbReference type="NCBI Taxonomy" id="127582"/>
    <lineage>
        <taxon>Eukaryota</taxon>
        <taxon>Metazoa</taxon>
        <taxon>Chordata</taxon>
        <taxon>Craniata</taxon>
        <taxon>Vertebrata</taxon>
        <taxon>Euteleostomi</taxon>
        <taxon>Mammalia</taxon>
        <taxon>Eutheria</taxon>
        <taxon>Afrotheria</taxon>
        <taxon>Sirenia</taxon>
        <taxon>Trichechidae</taxon>
        <taxon>Trichechus</taxon>
    </lineage>
</organism>
<feature type="domain" description="G-protein coupled receptors family 1 profile" evidence="10">
    <location>
        <begin position="102"/>
        <end position="355"/>
    </location>
</feature>
<feature type="transmembrane region" description="Helical" evidence="9">
    <location>
        <begin position="163"/>
        <end position="183"/>
    </location>
</feature>
<evidence type="ECO:0000256" key="4">
    <source>
        <dbReference type="ARBA" id="ARBA00022989"/>
    </source>
</evidence>
<dbReference type="GO" id="GO:0004930">
    <property type="term" value="F:G protein-coupled receptor activity"/>
    <property type="evidence" value="ECO:0007669"/>
    <property type="project" value="UniProtKB-KW"/>
</dbReference>
<dbReference type="PROSITE" id="PS50262">
    <property type="entry name" value="G_PROTEIN_RECEP_F1_2"/>
    <property type="match status" value="1"/>
</dbReference>
<gene>
    <name evidence="12" type="primary">GPR146</name>
</gene>
<dbReference type="Proteomes" id="UP000248480">
    <property type="component" value="Unplaced"/>
</dbReference>
<evidence type="ECO:0000256" key="5">
    <source>
        <dbReference type="ARBA" id="ARBA00023040"/>
    </source>
</evidence>
<keyword evidence="2" id="KW-1003">Cell membrane</keyword>
<dbReference type="InterPro" id="IPR017452">
    <property type="entry name" value="GPCR_Rhodpsn_7TM"/>
</dbReference>
<protein>
    <submittedName>
        <fullName evidence="12">Probable G-protein coupled receptor 146</fullName>
    </submittedName>
</protein>
<reference evidence="12" key="1">
    <citation type="submission" date="2025-08" db="UniProtKB">
        <authorList>
            <consortium name="RefSeq"/>
        </authorList>
    </citation>
    <scope>IDENTIFICATION</scope>
</reference>
<dbReference type="GO" id="GO:0005886">
    <property type="term" value="C:plasma membrane"/>
    <property type="evidence" value="ECO:0007669"/>
    <property type="project" value="UniProtKB-SubCell"/>
</dbReference>
<keyword evidence="3 9" id="KW-0812">Transmembrane</keyword>
<feature type="transmembrane region" description="Helical" evidence="9">
    <location>
        <begin position="204"/>
        <end position="225"/>
    </location>
</feature>
<accession>A0A2Y9RNE9</accession>
<evidence type="ECO:0000256" key="7">
    <source>
        <dbReference type="ARBA" id="ARBA00023170"/>
    </source>
</evidence>
<dbReference type="InterPro" id="IPR000276">
    <property type="entry name" value="GPCR_Rhodpsn"/>
</dbReference>
<evidence type="ECO:0000256" key="2">
    <source>
        <dbReference type="ARBA" id="ARBA00022475"/>
    </source>
</evidence>
<dbReference type="OrthoDB" id="8660770at2759"/>
<dbReference type="PRINTS" id="PR00237">
    <property type="entry name" value="GPCRRHODOPSN"/>
</dbReference>
<dbReference type="Gene3D" id="1.20.1070.10">
    <property type="entry name" value="Rhodopsin 7-helix transmembrane proteins"/>
    <property type="match status" value="1"/>
</dbReference>
<comment type="subcellular location">
    <subcellularLocation>
        <location evidence="1">Cell membrane</location>
        <topology evidence="1">Multi-pass membrane protein</topology>
    </subcellularLocation>
</comment>
<dbReference type="PANTHER" id="PTHR24226">
    <property type="entry name" value="G-PROTEIN COUPLED RECEPTOR 182 AND ESTROGEN RECEPTOR 1"/>
    <property type="match status" value="1"/>
</dbReference>
<dbReference type="PANTHER" id="PTHR24226:SF3">
    <property type="entry name" value="G-PROTEIN COUPLED RECEPTOR 146-RELATED"/>
    <property type="match status" value="1"/>
</dbReference>
<dbReference type="KEGG" id="tmu:101355380"/>
<dbReference type="Pfam" id="PF00001">
    <property type="entry name" value="7tm_1"/>
    <property type="match status" value="1"/>
</dbReference>
<keyword evidence="11" id="KW-1185">Reference proteome</keyword>
<feature type="transmembrane region" description="Helical" evidence="9">
    <location>
        <begin position="123"/>
        <end position="143"/>
    </location>
</feature>
<evidence type="ECO:0000259" key="10">
    <source>
        <dbReference type="PROSITE" id="PS50262"/>
    </source>
</evidence>
<evidence type="ECO:0000256" key="1">
    <source>
        <dbReference type="ARBA" id="ARBA00004651"/>
    </source>
</evidence>
<keyword evidence="8" id="KW-0807">Transducer</keyword>
<dbReference type="InterPro" id="IPR047143">
    <property type="entry name" value="GPER1-like"/>
</dbReference>
<keyword evidence="5" id="KW-0297">G-protein coupled receptor</keyword>
<evidence type="ECO:0000313" key="12">
    <source>
        <dbReference type="RefSeq" id="XP_023596017.1"/>
    </source>
</evidence>
<feature type="transmembrane region" description="Helical" evidence="9">
    <location>
        <begin position="247"/>
        <end position="269"/>
    </location>
</feature>
<keyword evidence="6 9" id="KW-0472">Membrane</keyword>
<evidence type="ECO:0000256" key="8">
    <source>
        <dbReference type="ARBA" id="ARBA00023224"/>
    </source>
</evidence>
<name>A0A2Y9RNE9_TRIMA</name>
<dbReference type="STRING" id="127582.A0A2Y9RNE9"/>
<keyword evidence="7 12" id="KW-0675">Receptor</keyword>
<dbReference type="SUPFAM" id="SSF81321">
    <property type="entry name" value="Family A G protein-coupled receptor-like"/>
    <property type="match status" value="1"/>
</dbReference>
<dbReference type="AlphaFoldDB" id="A0A2Y9RNE9"/>
<dbReference type="GeneID" id="101355380"/>
<dbReference type="CTD" id="115330"/>
<evidence type="ECO:0000256" key="6">
    <source>
        <dbReference type="ARBA" id="ARBA00023136"/>
    </source>
</evidence>
<feature type="transmembrane region" description="Helical" evidence="9">
    <location>
        <begin position="82"/>
        <end position="111"/>
    </location>
</feature>
<dbReference type="InParanoid" id="A0A2Y9RNE9"/>